<name>A0A2Z2NZS7_9GAMM</name>
<dbReference type="Gene3D" id="2.40.50.100">
    <property type="match status" value="1"/>
</dbReference>
<evidence type="ECO:0000313" key="6">
    <source>
        <dbReference type="Proteomes" id="UP000250079"/>
    </source>
</evidence>
<evidence type="ECO:0000313" key="5">
    <source>
        <dbReference type="EMBL" id="ASJ75288.1"/>
    </source>
</evidence>
<dbReference type="InterPro" id="IPR050465">
    <property type="entry name" value="UPF0194_transport"/>
</dbReference>
<dbReference type="RefSeq" id="WP_157736276.1">
    <property type="nucleotide sequence ID" value="NZ_CP018632.1"/>
</dbReference>
<proteinExistence type="predicted"/>
<feature type="coiled-coil region" evidence="3">
    <location>
        <begin position="420"/>
        <end position="447"/>
    </location>
</feature>
<keyword evidence="6" id="KW-1185">Reference proteome</keyword>
<reference evidence="5 6" key="1">
    <citation type="submission" date="2016-12" db="EMBL/GenBank/DDBJ databases">
        <authorList>
            <person name="Song W.-J."/>
            <person name="Kurnit D.M."/>
        </authorList>
    </citation>
    <scope>NUCLEOTIDE SEQUENCE [LARGE SCALE GENOMIC DNA]</scope>
    <source>
        <strain evidence="5 6">IMCC3135</strain>
    </source>
</reference>
<evidence type="ECO:0000256" key="1">
    <source>
        <dbReference type="ARBA" id="ARBA00004196"/>
    </source>
</evidence>
<dbReference type="PANTHER" id="PTHR32347:SF23">
    <property type="entry name" value="BLL5650 PROTEIN"/>
    <property type="match status" value="1"/>
</dbReference>
<dbReference type="InterPro" id="IPR058647">
    <property type="entry name" value="BSH_CzcB-like"/>
</dbReference>
<keyword evidence="2 3" id="KW-0175">Coiled coil</keyword>
<dbReference type="Gene3D" id="2.40.30.170">
    <property type="match status" value="1"/>
</dbReference>
<dbReference type="SUPFAM" id="SSF111369">
    <property type="entry name" value="HlyD-like secretion proteins"/>
    <property type="match status" value="1"/>
</dbReference>
<organism evidence="5 6">
    <name type="scientific">Granulosicoccus antarcticus IMCC3135</name>
    <dbReference type="NCBI Taxonomy" id="1192854"/>
    <lineage>
        <taxon>Bacteria</taxon>
        <taxon>Pseudomonadati</taxon>
        <taxon>Pseudomonadota</taxon>
        <taxon>Gammaproteobacteria</taxon>
        <taxon>Chromatiales</taxon>
        <taxon>Granulosicoccaceae</taxon>
        <taxon>Granulosicoccus</taxon>
    </lineage>
</organism>
<dbReference type="GO" id="GO:0030313">
    <property type="term" value="C:cell envelope"/>
    <property type="evidence" value="ECO:0007669"/>
    <property type="project" value="UniProtKB-SubCell"/>
</dbReference>
<dbReference type="EMBL" id="CP018632">
    <property type="protein sequence ID" value="ASJ75288.1"/>
    <property type="molecule type" value="Genomic_DNA"/>
</dbReference>
<sequence length="585" mass="64642">MIISEPFIRSWFALQSQLISGLQHAYIDLHGAGVLPGGLTVSYPDNLDSTVELSLAAQLARRSGAPVTGTSISKEDGATILRIACPMQLGEHADGALVVEVKAPPDRQAAVLQLLKWGESWLNLALEQRDEEPESEGYKRLIQTGMAQKDYRDTVTVVLALLRVRTACTRVALGYSTENGVKLDTISELGELDFRSTRVKSIESAMTEALQHGSTVSCSNSDNDTGEFPQQRRLVESGSLSGVFCVPILQGLCNPLVICFEFANGFSHESSRRAVCEEGATIVAPLLELHREQKRPWLHRLKALCHEGIQQLLDVNGRQKRIGLMVFVLLLVLFAQSDGEYRVPASATLEGTVQRAVIAPFEGYILDARARAGQQVAEGDLLARLDDRELLGERRRLRAEQGELAEQHRQAVATLDHGKAKIFEAQLEQAQAKLSLVQDQLSRTELRAPLGGLVISGDWSRSLGVPVQRGDLLFQIAPLDEYQIVMKVSDKDIAEVKVGQQGLLTLSALPRDTVRFTVSGISTMAPVETIEPAFRVEAALQETLLGLRPGMQGVAKIVVGEHRRWWIWTHDLTDWLRLQLWRLWP</sequence>
<evidence type="ECO:0000256" key="2">
    <source>
        <dbReference type="ARBA" id="ARBA00023054"/>
    </source>
</evidence>
<evidence type="ECO:0000259" key="4">
    <source>
        <dbReference type="Pfam" id="PF25973"/>
    </source>
</evidence>
<dbReference type="AlphaFoldDB" id="A0A2Z2NZS7"/>
<dbReference type="PANTHER" id="PTHR32347">
    <property type="entry name" value="EFFLUX SYSTEM COMPONENT YKNX-RELATED"/>
    <property type="match status" value="1"/>
</dbReference>
<dbReference type="Pfam" id="PF25973">
    <property type="entry name" value="BSH_CzcB"/>
    <property type="match status" value="1"/>
</dbReference>
<gene>
    <name evidence="5" type="ORF">IMCC3135_26165</name>
</gene>
<comment type="subcellular location">
    <subcellularLocation>
        <location evidence="1">Cell envelope</location>
    </subcellularLocation>
</comment>
<dbReference type="OrthoDB" id="5696526at2"/>
<dbReference type="KEGG" id="gai:IMCC3135_26165"/>
<accession>A0A2Z2NZS7</accession>
<feature type="domain" description="CzcB-like barrel-sandwich hybrid" evidence="4">
    <location>
        <begin position="356"/>
        <end position="477"/>
    </location>
</feature>
<dbReference type="Proteomes" id="UP000250079">
    <property type="component" value="Chromosome"/>
</dbReference>
<evidence type="ECO:0000256" key="3">
    <source>
        <dbReference type="SAM" id="Coils"/>
    </source>
</evidence>
<protein>
    <recommendedName>
        <fullName evidence="4">CzcB-like barrel-sandwich hybrid domain-containing protein</fullName>
    </recommendedName>
</protein>